<dbReference type="Pfam" id="PF14119">
    <property type="entry name" value="DUF4288"/>
    <property type="match status" value="1"/>
</dbReference>
<dbReference type="OrthoDB" id="795527at2"/>
<dbReference type="STRING" id="1492898.SY85_11375"/>
<evidence type="ECO:0008006" key="3">
    <source>
        <dbReference type="Google" id="ProtNLM"/>
    </source>
</evidence>
<organism evidence="1 2">
    <name type="scientific">Flavisolibacter tropicus</name>
    <dbReference type="NCBI Taxonomy" id="1492898"/>
    <lineage>
        <taxon>Bacteria</taxon>
        <taxon>Pseudomonadati</taxon>
        <taxon>Bacteroidota</taxon>
        <taxon>Chitinophagia</taxon>
        <taxon>Chitinophagales</taxon>
        <taxon>Chitinophagaceae</taxon>
        <taxon>Flavisolibacter</taxon>
    </lineage>
</organism>
<dbReference type="RefSeq" id="WP_066404580.1">
    <property type="nucleotide sequence ID" value="NZ_CP011390.1"/>
</dbReference>
<proteinExistence type="predicted"/>
<keyword evidence="2" id="KW-1185">Reference proteome</keyword>
<name>A0A172TVV4_9BACT</name>
<dbReference type="AlphaFoldDB" id="A0A172TVV4"/>
<reference evidence="1 2" key="2">
    <citation type="journal article" date="2016" name="Int. J. Syst. Evol. Microbiol.">
        <title>Flavisolibacter tropicus sp. nov., isolated from tropical soil.</title>
        <authorList>
            <person name="Lee J.J."/>
            <person name="Kang M.S."/>
            <person name="Kim G.S."/>
            <person name="Lee C.S."/>
            <person name="Lim S."/>
            <person name="Lee J."/>
            <person name="Roh S.H."/>
            <person name="Kang H."/>
            <person name="Ha J.M."/>
            <person name="Bae S."/>
            <person name="Jung H.Y."/>
            <person name="Kim M.K."/>
        </authorList>
    </citation>
    <scope>NUCLEOTIDE SEQUENCE [LARGE SCALE GENOMIC DNA]</scope>
    <source>
        <strain evidence="1 2">LCS9</strain>
    </source>
</reference>
<evidence type="ECO:0000313" key="1">
    <source>
        <dbReference type="EMBL" id="ANE51014.1"/>
    </source>
</evidence>
<dbReference type="Proteomes" id="UP000077177">
    <property type="component" value="Chromosome"/>
</dbReference>
<protein>
    <recommendedName>
        <fullName evidence="3">DUF4288 domain-containing protein</fullName>
    </recommendedName>
</protein>
<evidence type="ECO:0000313" key="2">
    <source>
        <dbReference type="Proteomes" id="UP000077177"/>
    </source>
</evidence>
<dbReference type="EMBL" id="CP011390">
    <property type="protein sequence ID" value="ANE51014.1"/>
    <property type="molecule type" value="Genomic_DNA"/>
</dbReference>
<dbReference type="InterPro" id="IPR025630">
    <property type="entry name" value="DUF4288"/>
</dbReference>
<accession>A0A172TVV4</accession>
<reference evidence="2" key="1">
    <citation type="submission" date="2015-01" db="EMBL/GenBank/DDBJ databases">
        <title>Flavisolibacter sp./LCS9/ whole genome sequencing.</title>
        <authorList>
            <person name="Kim M.K."/>
            <person name="Srinivasan S."/>
            <person name="Lee J.-J."/>
        </authorList>
    </citation>
    <scope>NUCLEOTIDE SEQUENCE [LARGE SCALE GENOMIC DNA]</scope>
    <source>
        <strain evidence="2">LCS9</strain>
    </source>
</reference>
<gene>
    <name evidence="1" type="ORF">SY85_11375</name>
</gene>
<sequence length="119" mass="13798">MSWYIAKVVYRIVCGNGEHTPQYEEQLRLVEASSKGEAFKKAMQMGIKEEVQFLNQQQKLVHWKFIDVSELYQLHEVADGTEIYSRIEEKDDADIFEVLVHAKASFILAESNQTFLQAI</sequence>
<dbReference type="KEGG" id="fla:SY85_11375"/>